<proteinExistence type="predicted"/>
<evidence type="ECO:0000313" key="1">
    <source>
        <dbReference type="EMBL" id="GIY19909.1"/>
    </source>
</evidence>
<reference evidence="1 2" key="1">
    <citation type="submission" date="2021-06" db="EMBL/GenBank/DDBJ databases">
        <title>Caerostris extrusa draft genome.</title>
        <authorList>
            <person name="Kono N."/>
            <person name="Arakawa K."/>
        </authorList>
    </citation>
    <scope>NUCLEOTIDE SEQUENCE [LARGE SCALE GENOMIC DNA]</scope>
</reference>
<keyword evidence="2" id="KW-1185">Reference proteome</keyword>
<dbReference type="EMBL" id="BPLR01007806">
    <property type="protein sequence ID" value="GIY19909.1"/>
    <property type="molecule type" value="Genomic_DNA"/>
</dbReference>
<evidence type="ECO:0000313" key="2">
    <source>
        <dbReference type="Proteomes" id="UP001054945"/>
    </source>
</evidence>
<organism evidence="1 2">
    <name type="scientific">Caerostris extrusa</name>
    <name type="common">Bark spider</name>
    <name type="synonym">Caerostris bankana</name>
    <dbReference type="NCBI Taxonomy" id="172846"/>
    <lineage>
        <taxon>Eukaryota</taxon>
        <taxon>Metazoa</taxon>
        <taxon>Ecdysozoa</taxon>
        <taxon>Arthropoda</taxon>
        <taxon>Chelicerata</taxon>
        <taxon>Arachnida</taxon>
        <taxon>Araneae</taxon>
        <taxon>Araneomorphae</taxon>
        <taxon>Entelegynae</taxon>
        <taxon>Araneoidea</taxon>
        <taxon>Araneidae</taxon>
        <taxon>Caerostris</taxon>
    </lineage>
</organism>
<dbReference type="Proteomes" id="UP001054945">
    <property type="component" value="Unassembled WGS sequence"/>
</dbReference>
<sequence>MQLAEHEIETMSLPFRPLVPTEDCWDSPKEVVPPRRKPAERPVEKKNFECISGSIGKGRKLSPVCNEGTILSHRERASFIGLNFPKQFPKAKGQSRNGYLHL</sequence>
<comment type="caution">
    <text evidence="1">The sequence shown here is derived from an EMBL/GenBank/DDBJ whole genome shotgun (WGS) entry which is preliminary data.</text>
</comment>
<accession>A0AAV4RDF6</accession>
<dbReference type="AlphaFoldDB" id="A0AAV4RDF6"/>
<gene>
    <name evidence="1" type="ORF">CEXT_806161</name>
</gene>
<protein>
    <submittedName>
        <fullName evidence="1">Uncharacterized protein</fullName>
    </submittedName>
</protein>
<name>A0AAV4RDF6_CAEEX</name>